<dbReference type="SUPFAM" id="SSF51621">
    <property type="entry name" value="Phosphoenolpyruvate/pyruvate domain"/>
    <property type="match status" value="1"/>
</dbReference>
<protein>
    <submittedName>
        <fullName evidence="5">HpcH/HpaI aldolase/citrate lyase family protein</fullName>
    </submittedName>
</protein>
<comment type="cofactor">
    <cofactor evidence="1">
        <name>Mg(2+)</name>
        <dbReference type="ChEBI" id="CHEBI:18420"/>
    </cofactor>
</comment>
<dbReference type="InterPro" id="IPR015813">
    <property type="entry name" value="Pyrv/PenolPyrv_kinase-like_dom"/>
</dbReference>
<dbReference type="GO" id="GO:0006107">
    <property type="term" value="P:oxaloacetate metabolic process"/>
    <property type="evidence" value="ECO:0007669"/>
    <property type="project" value="TreeGrafter"/>
</dbReference>
<keyword evidence="6" id="KW-1185">Reference proteome</keyword>
<dbReference type="EMBL" id="JACADJ010000046">
    <property type="protein sequence ID" value="NWH05803.1"/>
    <property type="molecule type" value="Genomic_DNA"/>
</dbReference>
<dbReference type="RefSeq" id="WP_178367257.1">
    <property type="nucleotide sequence ID" value="NZ_JACADJ010000046.1"/>
</dbReference>
<reference evidence="5 6" key="1">
    <citation type="submission" date="2020-06" db="EMBL/GenBank/DDBJ databases">
        <title>High-quality draft genome of sulfate reducer Desulfobacter latus type strain AcrS2 isolated from marine sediment.</title>
        <authorList>
            <person name="Hoppe M."/>
            <person name="Larsen C.K."/>
            <person name="Marshall I.P.G."/>
            <person name="Schramm A."/>
            <person name="Marietou A.G."/>
        </authorList>
    </citation>
    <scope>NUCLEOTIDE SEQUENCE [LARGE SCALE GENOMIC DNA]</scope>
    <source>
        <strain evidence="5 6">AcRS2</strain>
    </source>
</reference>
<proteinExistence type="predicted"/>
<evidence type="ECO:0000313" key="6">
    <source>
        <dbReference type="Proteomes" id="UP000553343"/>
    </source>
</evidence>
<keyword evidence="5" id="KW-0456">Lyase</keyword>
<feature type="binding site" evidence="4">
    <location>
        <position position="173"/>
    </location>
    <ligand>
        <name>Mg(2+)</name>
        <dbReference type="ChEBI" id="CHEBI:18420"/>
    </ligand>
</feature>
<dbReference type="Proteomes" id="UP000553343">
    <property type="component" value="Unassembled WGS sequence"/>
</dbReference>
<dbReference type="InterPro" id="IPR011206">
    <property type="entry name" value="Citrate_lyase_beta/mcl1/mcl2"/>
</dbReference>
<sequence>MRHHRHNPDFEFVVPPVEFTKNTKKACLQYCLGGVLYMPGTRNIIDSILQGNPPAPSMVMCFEDAIQEEALEEAENNVLNHLHKLAKAYQAGDISLADIPLIFLRVRNLLQFKRFSSRLNPYQAGVLSGFVFPKFYSRNAMDYLENLVSVSEKLGVRLYGMPVLEGSDIAFLETRRKELTQLKKKMEPFRDMILNVRVGGTDFSSLFAVRRDINTSIYNIMVVRDCLADILNFFNREGEGYTVSGPVWEYFLAYNKDDLNRLLANSDRHFSLMKRKEIINDAVDGLLREVIMDRANGFIGKTIIHPSHLRFVNGMHAVTREEYEDARQVLETSGGVVKSEKANKMNEINPHRSWANKITQRAIAYGVIEDDYSYLPLILGGKQ</sequence>
<evidence type="ECO:0000313" key="5">
    <source>
        <dbReference type="EMBL" id="NWH05803.1"/>
    </source>
</evidence>
<dbReference type="PIRSF" id="PIRSF015582">
    <property type="entry name" value="Cit_lyase_B"/>
    <property type="match status" value="1"/>
</dbReference>
<organism evidence="5 6">
    <name type="scientific">Desulfobacter latus</name>
    <dbReference type="NCBI Taxonomy" id="2292"/>
    <lineage>
        <taxon>Bacteria</taxon>
        <taxon>Pseudomonadati</taxon>
        <taxon>Thermodesulfobacteriota</taxon>
        <taxon>Desulfobacteria</taxon>
        <taxon>Desulfobacterales</taxon>
        <taxon>Desulfobacteraceae</taxon>
        <taxon>Desulfobacter</taxon>
    </lineage>
</organism>
<keyword evidence="2 4" id="KW-0479">Metal-binding</keyword>
<dbReference type="GO" id="GO:0000287">
    <property type="term" value="F:magnesium ion binding"/>
    <property type="evidence" value="ECO:0007669"/>
    <property type="project" value="TreeGrafter"/>
</dbReference>
<gene>
    <name evidence="5" type="ORF">HXW94_12540</name>
</gene>
<dbReference type="PANTHER" id="PTHR32308:SF10">
    <property type="entry name" value="CITRATE LYASE SUBUNIT BETA"/>
    <property type="match status" value="1"/>
</dbReference>
<evidence type="ECO:0000256" key="4">
    <source>
        <dbReference type="PIRSR" id="PIRSR015582-2"/>
    </source>
</evidence>
<keyword evidence="3 4" id="KW-0460">Magnesium</keyword>
<dbReference type="Gene3D" id="3.20.20.60">
    <property type="entry name" value="Phosphoenolpyruvate-binding domains"/>
    <property type="match status" value="1"/>
</dbReference>
<dbReference type="InterPro" id="IPR039480">
    <property type="entry name" value="C-C_Bond_Lyase-like"/>
</dbReference>
<accession>A0A850T275</accession>
<dbReference type="AlphaFoldDB" id="A0A850T275"/>
<dbReference type="Pfam" id="PF15617">
    <property type="entry name" value="C-C_Bond_Lyase"/>
    <property type="match status" value="1"/>
</dbReference>
<evidence type="ECO:0000256" key="3">
    <source>
        <dbReference type="ARBA" id="ARBA00022842"/>
    </source>
</evidence>
<comment type="caution">
    <text evidence="5">The sequence shown here is derived from an EMBL/GenBank/DDBJ whole genome shotgun (WGS) entry which is preliminary data.</text>
</comment>
<feature type="binding site" evidence="4">
    <location>
        <position position="202"/>
    </location>
    <ligand>
        <name>Mg(2+)</name>
        <dbReference type="ChEBI" id="CHEBI:18420"/>
    </ligand>
</feature>
<name>A0A850T275_9BACT</name>
<evidence type="ECO:0000256" key="2">
    <source>
        <dbReference type="ARBA" id="ARBA00022723"/>
    </source>
</evidence>
<dbReference type="GO" id="GO:0016829">
    <property type="term" value="F:lyase activity"/>
    <property type="evidence" value="ECO:0007669"/>
    <property type="project" value="UniProtKB-KW"/>
</dbReference>
<dbReference type="InterPro" id="IPR040442">
    <property type="entry name" value="Pyrv_kinase-like_dom_sf"/>
</dbReference>
<dbReference type="PANTHER" id="PTHR32308">
    <property type="entry name" value="LYASE BETA SUBUNIT, PUTATIVE (AFU_ORTHOLOGUE AFUA_4G13030)-RELATED"/>
    <property type="match status" value="1"/>
</dbReference>
<evidence type="ECO:0000256" key="1">
    <source>
        <dbReference type="ARBA" id="ARBA00001946"/>
    </source>
</evidence>